<evidence type="ECO:0000313" key="8">
    <source>
        <dbReference type="EMBL" id="OGI48675.1"/>
    </source>
</evidence>
<protein>
    <recommendedName>
        <fullName evidence="6">Ribosomal RNA small subunit methyltransferase G</fullName>
        <ecNumber evidence="6">2.1.1.170</ecNumber>
    </recommendedName>
    <alternativeName>
        <fullName evidence="6">16S rRNA 7-methylguanosine methyltransferase</fullName>
        <shortName evidence="6">16S rRNA m7G methyltransferase</shortName>
    </alternativeName>
</protein>
<feature type="binding site" evidence="6">
    <location>
        <position position="80"/>
    </location>
    <ligand>
        <name>S-adenosyl-L-methionine</name>
        <dbReference type="ChEBI" id="CHEBI:59789"/>
    </ligand>
</feature>
<accession>A0A1F6TUB0</accession>
<dbReference type="AlphaFoldDB" id="A0A1F6TUB0"/>
<keyword evidence="4 6" id="KW-0808">Transferase</keyword>
<name>A0A1F6TUB0_9PROT</name>
<dbReference type="PANTHER" id="PTHR31760:SF0">
    <property type="entry name" value="S-ADENOSYL-L-METHIONINE-DEPENDENT METHYLTRANSFERASES SUPERFAMILY PROTEIN"/>
    <property type="match status" value="1"/>
</dbReference>
<dbReference type="PIRSF" id="PIRSF003078">
    <property type="entry name" value="GidB"/>
    <property type="match status" value="1"/>
</dbReference>
<dbReference type="EMBL" id="MFSU01000022">
    <property type="protein sequence ID" value="OGI48675.1"/>
    <property type="molecule type" value="Genomic_DNA"/>
</dbReference>
<dbReference type="GO" id="GO:0070043">
    <property type="term" value="F:rRNA (guanine-N7-)-methyltransferase activity"/>
    <property type="evidence" value="ECO:0007669"/>
    <property type="project" value="UniProtKB-UniRule"/>
</dbReference>
<dbReference type="Gene3D" id="3.40.50.150">
    <property type="entry name" value="Vaccinia Virus protein VP39"/>
    <property type="match status" value="1"/>
</dbReference>
<dbReference type="CDD" id="cd02440">
    <property type="entry name" value="AdoMet_MTases"/>
    <property type="match status" value="1"/>
</dbReference>
<dbReference type="GO" id="GO:0005829">
    <property type="term" value="C:cytosol"/>
    <property type="evidence" value="ECO:0007669"/>
    <property type="project" value="TreeGrafter"/>
</dbReference>
<proteinExistence type="inferred from homology"/>
<dbReference type="NCBIfam" id="TIGR00138">
    <property type="entry name" value="rsmG_gidB"/>
    <property type="match status" value="1"/>
</dbReference>
<comment type="caution">
    <text evidence="8">The sequence shown here is derived from an EMBL/GenBank/DDBJ whole genome shotgun (WGS) entry which is preliminary data.</text>
</comment>
<comment type="similarity">
    <text evidence="6">Belongs to the methyltransferase superfamily. RNA methyltransferase RsmG family.</text>
</comment>
<sequence>MKLEKRLHEGLQAMGLELPAPARTQLIALLRLLEKWNRSYNLTAVRDPEQMVPRHLLDSLAVLPYLKGPSILDIGTGAGLPGLPLALARPDLGFTLLDSNLKKIRFVRQAVRELDIKNVEIAHARVEKFHPERKFDTLIARAFASIAALLEAAGRLCAPDGRFLAMKGVFPQAELAAIGAEYRAEVKALVVPGLDAARHVVIITHASTTEHKPDEQGTGDRQSEGRGRQDHHQH</sequence>
<feature type="region of interest" description="Disordered" evidence="7">
    <location>
        <begin position="205"/>
        <end position="234"/>
    </location>
</feature>
<dbReference type="HAMAP" id="MF_00074">
    <property type="entry name" value="16SrRNA_methyltr_G"/>
    <property type="match status" value="1"/>
</dbReference>
<organism evidence="8 9">
    <name type="scientific">Candidatus Muproteobacteria bacterium RBG_16_65_34</name>
    <dbReference type="NCBI Taxonomy" id="1817760"/>
    <lineage>
        <taxon>Bacteria</taxon>
        <taxon>Pseudomonadati</taxon>
        <taxon>Pseudomonadota</taxon>
        <taxon>Candidatus Muproteobacteria</taxon>
    </lineage>
</organism>
<evidence type="ECO:0000256" key="1">
    <source>
        <dbReference type="ARBA" id="ARBA00022490"/>
    </source>
</evidence>
<dbReference type="SUPFAM" id="SSF53335">
    <property type="entry name" value="S-adenosyl-L-methionine-dependent methyltransferases"/>
    <property type="match status" value="1"/>
</dbReference>
<evidence type="ECO:0000256" key="5">
    <source>
        <dbReference type="ARBA" id="ARBA00022691"/>
    </source>
</evidence>
<dbReference type="Proteomes" id="UP000178885">
    <property type="component" value="Unassembled WGS sequence"/>
</dbReference>
<keyword evidence="1 6" id="KW-0963">Cytoplasm</keyword>
<comment type="subcellular location">
    <subcellularLocation>
        <location evidence="6">Cytoplasm</location>
    </subcellularLocation>
</comment>
<evidence type="ECO:0000256" key="2">
    <source>
        <dbReference type="ARBA" id="ARBA00022552"/>
    </source>
</evidence>
<comment type="caution">
    <text evidence="6">Lacks conserved residue(s) required for the propagation of feature annotation.</text>
</comment>
<dbReference type="PANTHER" id="PTHR31760">
    <property type="entry name" value="S-ADENOSYL-L-METHIONINE-DEPENDENT METHYLTRANSFERASES SUPERFAMILY PROTEIN"/>
    <property type="match status" value="1"/>
</dbReference>
<comment type="catalytic activity">
    <reaction evidence="6">
        <text>guanosine(527) in 16S rRNA + S-adenosyl-L-methionine = N(7)-methylguanosine(527) in 16S rRNA + S-adenosyl-L-homocysteine</text>
        <dbReference type="Rhea" id="RHEA:42732"/>
        <dbReference type="Rhea" id="RHEA-COMP:10209"/>
        <dbReference type="Rhea" id="RHEA-COMP:10210"/>
        <dbReference type="ChEBI" id="CHEBI:57856"/>
        <dbReference type="ChEBI" id="CHEBI:59789"/>
        <dbReference type="ChEBI" id="CHEBI:74269"/>
        <dbReference type="ChEBI" id="CHEBI:74480"/>
        <dbReference type="EC" id="2.1.1.170"/>
    </reaction>
</comment>
<keyword evidence="2 6" id="KW-0698">rRNA processing</keyword>
<feature type="binding site" evidence="6">
    <location>
        <position position="75"/>
    </location>
    <ligand>
        <name>S-adenosyl-L-methionine</name>
        <dbReference type="ChEBI" id="CHEBI:59789"/>
    </ligand>
</feature>
<evidence type="ECO:0000256" key="3">
    <source>
        <dbReference type="ARBA" id="ARBA00022603"/>
    </source>
</evidence>
<feature type="binding site" evidence="6">
    <location>
        <position position="141"/>
    </location>
    <ligand>
        <name>S-adenosyl-L-methionine</name>
        <dbReference type="ChEBI" id="CHEBI:59789"/>
    </ligand>
</feature>
<evidence type="ECO:0000256" key="4">
    <source>
        <dbReference type="ARBA" id="ARBA00022679"/>
    </source>
</evidence>
<gene>
    <name evidence="6" type="primary">rsmG</name>
    <name evidence="8" type="ORF">A2151_07250</name>
</gene>
<evidence type="ECO:0000256" key="7">
    <source>
        <dbReference type="SAM" id="MobiDB-lite"/>
    </source>
</evidence>
<dbReference type="EC" id="2.1.1.170" evidence="6"/>
<keyword evidence="3 6" id="KW-0489">Methyltransferase</keyword>
<comment type="function">
    <text evidence="6">Specifically methylates the N7 position of guanine in position 527 of 16S rRNA.</text>
</comment>
<keyword evidence="5 6" id="KW-0949">S-adenosyl-L-methionine</keyword>
<dbReference type="STRING" id="1817760.A2151_07250"/>
<feature type="compositionally biased region" description="Basic and acidic residues" evidence="7">
    <location>
        <begin position="221"/>
        <end position="234"/>
    </location>
</feature>
<dbReference type="InterPro" id="IPR029063">
    <property type="entry name" value="SAM-dependent_MTases_sf"/>
</dbReference>
<feature type="binding site" evidence="6">
    <location>
        <begin position="126"/>
        <end position="127"/>
    </location>
    <ligand>
        <name>S-adenosyl-L-methionine</name>
        <dbReference type="ChEBI" id="CHEBI:59789"/>
    </ligand>
</feature>
<evidence type="ECO:0000313" key="9">
    <source>
        <dbReference type="Proteomes" id="UP000178885"/>
    </source>
</evidence>
<reference evidence="8 9" key="1">
    <citation type="journal article" date="2016" name="Nat. Commun.">
        <title>Thousands of microbial genomes shed light on interconnected biogeochemical processes in an aquifer system.</title>
        <authorList>
            <person name="Anantharaman K."/>
            <person name="Brown C.T."/>
            <person name="Hug L.A."/>
            <person name="Sharon I."/>
            <person name="Castelle C.J."/>
            <person name="Probst A.J."/>
            <person name="Thomas B.C."/>
            <person name="Singh A."/>
            <person name="Wilkins M.J."/>
            <person name="Karaoz U."/>
            <person name="Brodie E.L."/>
            <person name="Williams K.H."/>
            <person name="Hubbard S.S."/>
            <person name="Banfield J.F."/>
        </authorList>
    </citation>
    <scope>NUCLEOTIDE SEQUENCE [LARGE SCALE GENOMIC DNA]</scope>
</reference>
<dbReference type="InterPro" id="IPR003682">
    <property type="entry name" value="rRNA_ssu_MeTfrase_G"/>
</dbReference>
<evidence type="ECO:0000256" key="6">
    <source>
        <dbReference type="HAMAP-Rule" id="MF_00074"/>
    </source>
</evidence>
<dbReference type="Pfam" id="PF02527">
    <property type="entry name" value="GidB"/>
    <property type="match status" value="1"/>
</dbReference>